<dbReference type="EMBL" id="LBMM01012669">
    <property type="protein sequence ID" value="KMQ86061.1"/>
    <property type="molecule type" value="Genomic_DNA"/>
</dbReference>
<feature type="compositionally biased region" description="Polar residues" evidence="19">
    <location>
        <begin position="711"/>
        <end position="725"/>
    </location>
</feature>
<dbReference type="InterPro" id="IPR001878">
    <property type="entry name" value="Znf_CCHC"/>
</dbReference>
<keyword evidence="7" id="KW-0064">Aspartyl protease</keyword>
<keyword evidence="15" id="KW-0917">Virion maturation</keyword>
<dbReference type="Pfam" id="PF00665">
    <property type="entry name" value="rve"/>
    <property type="match status" value="1"/>
</dbReference>
<keyword evidence="14" id="KW-0239">DNA-directed DNA polymerase</keyword>
<dbReference type="SUPFAM" id="SSF57756">
    <property type="entry name" value="Retrovirus zinc finger-like domains"/>
    <property type="match status" value="1"/>
</dbReference>
<gene>
    <name evidence="22" type="ORF">RF55_15071</name>
</gene>
<feature type="compositionally biased region" description="Basic and acidic residues" evidence="19">
    <location>
        <begin position="728"/>
        <end position="747"/>
    </location>
</feature>
<keyword evidence="14" id="KW-0548">Nucleotidyltransferase</keyword>
<dbReference type="GO" id="GO:0004190">
    <property type="term" value="F:aspartic-type endopeptidase activity"/>
    <property type="evidence" value="ECO:0007669"/>
    <property type="project" value="UniProtKB-KW"/>
</dbReference>
<evidence type="ECO:0000256" key="7">
    <source>
        <dbReference type="ARBA" id="ARBA00022750"/>
    </source>
</evidence>
<dbReference type="GO" id="GO:0003676">
    <property type="term" value="F:nucleic acid binding"/>
    <property type="evidence" value="ECO:0007669"/>
    <property type="project" value="InterPro"/>
</dbReference>
<sequence>MMAETTRIAITKLNNNNYQIWKYKMELLLIKEDLWDVVSNAEPAEVSEDWQKRDNKARATIGLLVEDNQLLHVRNATTAKQAWDALKAYHEKSSLSSKVFLLKSIVNHKLQEGGDMEEQLNAILELADKLTALGERIVDSLLIAIILGSLPESYSTLVTALESRAEDTLTLALVKGKLIDEYKRRKNTRTDEAGEIAMKAAEKSGKTCYFCRKQGHYKRDCIKYKKWKSNKEKVGSVREDSSDEENEVVQCSFATCEGQVNQEDWYVDSGATSHMTNNKKFFQELKEINRSVMVANGQRLVAEGKGKGILKCVNKDGETTAVMVKDVLYIPSIAENLLSVRRLAIKGLTVNFDNSRCVIACGKREIAHAEPSMGMYKLQLKEIAMSMKSRHTLLCQHTWHRKFGHRSQEAIQQLSQGLATGITIKDCGIRATCECCIKGKMSRLPFPKSSESKSKAPLDLLHTDVCGPMQVKTPGGKRYALTVIDDYSRFTHVYLLETKSSTKIALRKYIDLVSNKFNRKPKVIRSDRGREYIDKVFTEQLEKDGIQVQLTAPYSPQQNGVAERKNRSLMNMVRCMLDDAKLPDTYWGEAISTANYLQNRLPTKATSNTPYELWEGTTPDVKHIHVFGCAAYTLVPKQLRKKLDSKAVKMTFMGYEPGSKAYRLLNQNTGKIIVSRDVQFIDEEIWSEQFTEVKFVEDSITNDLPKLSGGQEEQQGTSKQETSSVKYDGLDEKTLDRSKNIQQEERSTTSGQRKNSETEKVIEIIDSEDEAIDEAKTVRRSERNNKGQPPERFTDLLNVAREAREPKSFREALTSLDAERWRQAMTDELNGLMQNNTWELVDPPRYKTILGCKWVFKLKHNEMGNVTKYKARLVAQGFSQKFGIDYDEVFAPVVRQTTIRMLLTIAGSKNWIVKHFDAKTAFINGELKEDIYMRQPKGNRINIGDEKKVCKLKKSIYGLKQAAKSWNDKLKETLQMYGFMQGEADSCLFAKQENENLILLAVYVDDMLVTGNSRKFIQDTMQTLGKQFDVIDLGEVKHYVGIEVTRDINGIFYLNQRSYIQKLIENTKMENSKPSAIPLDLGYLKLDHGNPLKDNAQYQKLIGALLYIAVNTRLDIMASVCILAQRTINPTQSDWNEAKRVLRYLRGTMDLKLKLGRSGDTEKNGLIGYADADWGQDQRERKSNSGYICEFNGAVISWSCKKQTCVALSSTEAEIIALSEACKEILWIHNRTKHVDTKYHFARDLQSKGIIDVRYCPTEHMLADMLTKPLGGVKLKNFRYRAGLYHWKDSEGDRRTIAVEEE</sequence>
<evidence type="ECO:0000256" key="12">
    <source>
        <dbReference type="ARBA" id="ARBA00022908"/>
    </source>
</evidence>
<keyword evidence="3" id="KW-0645">Protease</keyword>
<keyword evidence="8" id="KW-0255">Endonuclease</keyword>
<dbReference type="GO" id="GO:0015074">
    <property type="term" value="P:DNA integration"/>
    <property type="evidence" value="ECO:0007669"/>
    <property type="project" value="UniProtKB-KW"/>
</dbReference>
<evidence type="ECO:0000313" key="22">
    <source>
        <dbReference type="EMBL" id="KMQ86061.1"/>
    </source>
</evidence>
<reference evidence="22 23" key="1">
    <citation type="submission" date="2015-04" db="EMBL/GenBank/DDBJ databases">
        <title>Lasius niger genome sequencing.</title>
        <authorList>
            <person name="Konorov E.A."/>
            <person name="Nikitin M.A."/>
            <person name="Kirill M.V."/>
            <person name="Chang P."/>
        </authorList>
    </citation>
    <scope>NUCLEOTIDE SEQUENCE [LARGE SCALE GENOMIC DNA]</scope>
    <source>
        <tissue evidence="22">Whole</tissue>
    </source>
</reference>
<dbReference type="Gene3D" id="4.10.60.10">
    <property type="entry name" value="Zinc finger, CCHC-type"/>
    <property type="match status" value="1"/>
</dbReference>
<dbReference type="Pfam" id="PF07727">
    <property type="entry name" value="RVT_2"/>
    <property type="match status" value="1"/>
</dbReference>
<evidence type="ECO:0000256" key="1">
    <source>
        <dbReference type="ARBA" id="ARBA00002180"/>
    </source>
</evidence>
<dbReference type="InterPro" id="IPR012337">
    <property type="entry name" value="RNaseH-like_sf"/>
</dbReference>
<dbReference type="SUPFAM" id="SSF53098">
    <property type="entry name" value="Ribonuclease H-like"/>
    <property type="match status" value="1"/>
</dbReference>
<evidence type="ECO:0000256" key="13">
    <source>
        <dbReference type="ARBA" id="ARBA00022918"/>
    </source>
</evidence>
<dbReference type="InterPro" id="IPR001584">
    <property type="entry name" value="Integrase_cat-core"/>
</dbReference>
<evidence type="ECO:0000256" key="2">
    <source>
        <dbReference type="ARBA" id="ARBA00022612"/>
    </source>
</evidence>
<keyword evidence="16" id="KW-0233">DNA recombination</keyword>
<dbReference type="GO" id="GO:0042575">
    <property type="term" value="C:DNA polymerase complex"/>
    <property type="evidence" value="ECO:0007669"/>
    <property type="project" value="UniProtKB-ARBA"/>
</dbReference>
<dbReference type="GO" id="GO:0003964">
    <property type="term" value="F:RNA-directed DNA polymerase activity"/>
    <property type="evidence" value="ECO:0007669"/>
    <property type="project" value="UniProtKB-KW"/>
</dbReference>
<evidence type="ECO:0000256" key="8">
    <source>
        <dbReference type="ARBA" id="ARBA00022759"/>
    </source>
</evidence>
<dbReference type="InterPro" id="IPR043502">
    <property type="entry name" value="DNA/RNA_pol_sf"/>
</dbReference>
<evidence type="ECO:0000313" key="23">
    <source>
        <dbReference type="Proteomes" id="UP000036403"/>
    </source>
</evidence>
<dbReference type="GO" id="GO:0008270">
    <property type="term" value="F:zinc ion binding"/>
    <property type="evidence" value="ECO:0007669"/>
    <property type="project" value="UniProtKB-KW"/>
</dbReference>
<dbReference type="GO" id="GO:0005524">
    <property type="term" value="F:ATP binding"/>
    <property type="evidence" value="ECO:0007669"/>
    <property type="project" value="UniProtKB-KW"/>
</dbReference>
<keyword evidence="13" id="KW-0695">RNA-directed DNA polymerase</keyword>
<evidence type="ECO:0000256" key="15">
    <source>
        <dbReference type="ARBA" id="ARBA00023113"/>
    </source>
</evidence>
<feature type="region of interest" description="Disordered" evidence="19">
    <location>
        <begin position="704"/>
        <end position="760"/>
    </location>
</feature>
<keyword evidence="17" id="KW-0511">Multifunctional enzyme</keyword>
<evidence type="ECO:0000256" key="11">
    <source>
        <dbReference type="ARBA" id="ARBA00022842"/>
    </source>
</evidence>
<dbReference type="PANTHER" id="PTHR42648:SF11">
    <property type="entry name" value="TRANSPOSON TY4-P GAG-POL POLYPROTEIN"/>
    <property type="match status" value="1"/>
</dbReference>
<dbReference type="InterPro" id="IPR036397">
    <property type="entry name" value="RNaseH_sf"/>
</dbReference>
<evidence type="ECO:0000256" key="4">
    <source>
        <dbReference type="ARBA" id="ARBA00022722"/>
    </source>
</evidence>
<keyword evidence="23" id="KW-1185">Reference proteome</keyword>
<dbReference type="Pfam" id="PF14223">
    <property type="entry name" value="Retrotran_gag_2"/>
    <property type="match status" value="1"/>
</dbReference>
<dbReference type="InterPro" id="IPR039537">
    <property type="entry name" value="Retrotran_Ty1/copia-like"/>
</dbReference>
<dbReference type="InterPro" id="IPR036875">
    <property type="entry name" value="Znf_CCHC_sf"/>
</dbReference>
<dbReference type="GO" id="GO:0003887">
    <property type="term" value="F:DNA-directed DNA polymerase activity"/>
    <property type="evidence" value="ECO:0007669"/>
    <property type="project" value="UniProtKB-KW"/>
</dbReference>
<dbReference type="Pfam" id="PF25597">
    <property type="entry name" value="SH3_retrovirus"/>
    <property type="match status" value="1"/>
</dbReference>
<dbReference type="PROSITE" id="PS50158">
    <property type="entry name" value="ZF_CCHC"/>
    <property type="match status" value="1"/>
</dbReference>
<feature type="domain" description="CCHC-type" evidence="20">
    <location>
        <begin position="208"/>
        <end position="221"/>
    </location>
</feature>
<keyword evidence="11" id="KW-0460">Magnesium</keyword>
<evidence type="ECO:0000259" key="21">
    <source>
        <dbReference type="PROSITE" id="PS50994"/>
    </source>
</evidence>
<dbReference type="Gene3D" id="3.30.420.10">
    <property type="entry name" value="Ribonuclease H-like superfamily/Ribonuclease H"/>
    <property type="match status" value="1"/>
</dbReference>
<dbReference type="GO" id="GO:0006508">
    <property type="term" value="P:proteolysis"/>
    <property type="evidence" value="ECO:0007669"/>
    <property type="project" value="UniProtKB-KW"/>
</dbReference>
<dbReference type="STRING" id="67767.A0A0J7K7B7"/>
<feature type="domain" description="Integrase catalytic" evidence="21">
    <location>
        <begin position="453"/>
        <end position="618"/>
    </location>
</feature>
<protein>
    <submittedName>
        <fullName evidence="22">Retrovirus-related pol polyprotein from transposon tnt 1-94</fullName>
    </submittedName>
</protein>
<keyword evidence="10" id="KW-0067">ATP-binding</keyword>
<comment type="caution">
    <text evidence="22">The sequence shown here is derived from an EMBL/GenBank/DDBJ whole genome shotgun (WGS) entry which is preliminary data.</text>
</comment>
<keyword evidence="14" id="KW-0808">Transferase</keyword>
<dbReference type="PANTHER" id="PTHR42648">
    <property type="entry name" value="TRANSPOSASE, PUTATIVE-RELATED"/>
    <property type="match status" value="1"/>
</dbReference>
<evidence type="ECO:0000256" key="19">
    <source>
        <dbReference type="SAM" id="MobiDB-lite"/>
    </source>
</evidence>
<dbReference type="OrthoDB" id="7600563at2759"/>
<keyword evidence="5" id="KW-0479">Metal-binding</keyword>
<proteinExistence type="predicted"/>
<comment type="function">
    <text evidence="1">The aspartyl protease (PR) mediates the proteolytic cleavages of the Gag and Gag-Pol polyproteins after assembly of the VLP.</text>
</comment>
<keyword evidence="18" id="KW-0862">Zinc</keyword>
<evidence type="ECO:0000256" key="10">
    <source>
        <dbReference type="ARBA" id="ARBA00022840"/>
    </source>
</evidence>
<name>A0A0J7K7B7_LASNI</name>
<dbReference type="CDD" id="cd09272">
    <property type="entry name" value="RNase_HI_RT_Ty1"/>
    <property type="match status" value="1"/>
</dbReference>
<evidence type="ECO:0000256" key="16">
    <source>
        <dbReference type="ARBA" id="ARBA00023172"/>
    </source>
</evidence>
<dbReference type="PROSITE" id="PS50994">
    <property type="entry name" value="INTEGRASE"/>
    <property type="match status" value="1"/>
</dbReference>
<evidence type="ECO:0000259" key="20">
    <source>
        <dbReference type="PROSITE" id="PS50158"/>
    </source>
</evidence>
<keyword evidence="6" id="KW-0547">Nucleotide-binding</keyword>
<evidence type="ECO:0000256" key="17">
    <source>
        <dbReference type="ARBA" id="ARBA00023268"/>
    </source>
</evidence>
<dbReference type="InterPro" id="IPR054722">
    <property type="entry name" value="PolX-like_BBD"/>
</dbReference>
<keyword evidence="9" id="KW-0378">Hydrolase</keyword>
<evidence type="ECO:0000256" key="18">
    <source>
        <dbReference type="PROSITE-ProRule" id="PRU00047"/>
    </source>
</evidence>
<evidence type="ECO:0000256" key="5">
    <source>
        <dbReference type="ARBA" id="ARBA00022723"/>
    </source>
</evidence>
<evidence type="ECO:0000256" key="14">
    <source>
        <dbReference type="ARBA" id="ARBA00022932"/>
    </source>
</evidence>
<keyword evidence="4" id="KW-0540">Nuclease</keyword>
<accession>A0A0J7K7B7</accession>
<dbReference type="GO" id="GO:0004519">
    <property type="term" value="F:endonuclease activity"/>
    <property type="evidence" value="ECO:0007669"/>
    <property type="project" value="UniProtKB-KW"/>
</dbReference>
<dbReference type="InterPro" id="IPR057670">
    <property type="entry name" value="SH3_retrovirus"/>
</dbReference>
<evidence type="ECO:0000256" key="6">
    <source>
        <dbReference type="ARBA" id="ARBA00022741"/>
    </source>
</evidence>
<dbReference type="PaxDb" id="67767-A0A0J7K7B7"/>
<dbReference type="Pfam" id="PF22936">
    <property type="entry name" value="Pol_BBD"/>
    <property type="match status" value="1"/>
</dbReference>
<keyword evidence="18" id="KW-0863">Zinc-finger</keyword>
<dbReference type="InterPro" id="IPR013103">
    <property type="entry name" value="RVT_2"/>
</dbReference>
<evidence type="ECO:0000256" key="3">
    <source>
        <dbReference type="ARBA" id="ARBA00022670"/>
    </source>
</evidence>
<dbReference type="Proteomes" id="UP000036403">
    <property type="component" value="Unassembled WGS sequence"/>
</dbReference>
<evidence type="ECO:0000256" key="9">
    <source>
        <dbReference type="ARBA" id="ARBA00022801"/>
    </source>
</evidence>
<keyword evidence="2" id="KW-1188">Viral release from host cell</keyword>
<dbReference type="GO" id="GO:0006310">
    <property type="term" value="P:DNA recombination"/>
    <property type="evidence" value="ECO:0007669"/>
    <property type="project" value="UniProtKB-KW"/>
</dbReference>
<organism evidence="22 23">
    <name type="scientific">Lasius niger</name>
    <name type="common">Black garden ant</name>
    <dbReference type="NCBI Taxonomy" id="67767"/>
    <lineage>
        <taxon>Eukaryota</taxon>
        <taxon>Metazoa</taxon>
        <taxon>Ecdysozoa</taxon>
        <taxon>Arthropoda</taxon>
        <taxon>Hexapoda</taxon>
        <taxon>Insecta</taxon>
        <taxon>Pterygota</taxon>
        <taxon>Neoptera</taxon>
        <taxon>Endopterygota</taxon>
        <taxon>Hymenoptera</taxon>
        <taxon>Apocrita</taxon>
        <taxon>Aculeata</taxon>
        <taxon>Formicoidea</taxon>
        <taxon>Formicidae</taxon>
        <taxon>Formicinae</taxon>
        <taxon>Lasius</taxon>
        <taxon>Lasius</taxon>
    </lineage>
</organism>
<keyword evidence="12" id="KW-0229">DNA integration</keyword>
<dbReference type="SUPFAM" id="SSF56672">
    <property type="entry name" value="DNA/RNA polymerases"/>
    <property type="match status" value="1"/>
</dbReference>